<dbReference type="Proteomes" id="UP000887565">
    <property type="component" value="Unplaced"/>
</dbReference>
<accession>A0A915ITJ1</accession>
<feature type="compositionally biased region" description="Basic and acidic residues" evidence="1">
    <location>
        <begin position="50"/>
        <end position="59"/>
    </location>
</feature>
<name>A0A915ITJ1_ROMCU</name>
<evidence type="ECO:0000313" key="2">
    <source>
        <dbReference type="Proteomes" id="UP000887565"/>
    </source>
</evidence>
<dbReference type="WBParaSite" id="nRc.2.0.1.t17175-RA">
    <property type="protein sequence ID" value="nRc.2.0.1.t17175-RA"/>
    <property type="gene ID" value="nRc.2.0.1.g17175"/>
</dbReference>
<organism evidence="2 3">
    <name type="scientific">Romanomermis culicivorax</name>
    <name type="common">Nematode worm</name>
    <dbReference type="NCBI Taxonomy" id="13658"/>
    <lineage>
        <taxon>Eukaryota</taxon>
        <taxon>Metazoa</taxon>
        <taxon>Ecdysozoa</taxon>
        <taxon>Nematoda</taxon>
        <taxon>Enoplea</taxon>
        <taxon>Dorylaimia</taxon>
        <taxon>Mermithida</taxon>
        <taxon>Mermithoidea</taxon>
        <taxon>Mermithidae</taxon>
        <taxon>Romanomermis</taxon>
    </lineage>
</organism>
<reference evidence="3" key="1">
    <citation type="submission" date="2022-11" db="UniProtKB">
        <authorList>
            <consortium name="WormBaseParasite"/>
        </authorList>
    </citation>
    <scope>IDENTIFICATION</scope>
</reference>
<evidence type="ECO:0000313" key="3">
    <source>
        <dbReference type="WBParaSite" id="nRc.2.0.1.t17175-RA"/>
    </source>
</evidence>
<dbReference type="AlphaFoldDB" id="A0A915ITJ1"/>
<proteinExistence type="predicted"/>
<sequence>MSDSQVSDSQVSNSQVTEFPNCLSGQRRFYWRFQGTLIRREKWGWANYSKGREEDERRGKLPNVQPHNAQD</sequence>
<feature type="region of interest" description="Disordered" evidence="1">
    <location>
        <begin position="49"/>
        <end position="71"/>
    </location>
</feature>
<keyword evidence="2" id="KW-1185">Reference proteome</keyword>
<evidence type="ECO:0000256" key="1">
    <source>
        <dbReference type="SAM" id="MobiDB-lite"/>
    </source>
</evidence>
<protein>
    <submittedName>
        <fullName evidence="3">Uncharacterized protein</fullName>
    </submittedName>
</protein>